<keyword evidence="3" id="KW-1185">Reference proteome</keyword>
<dbReference type="SUPFAM" id="SSF51445">
    <property type="entry name" value="(Trans)glycosidases"/>
    <property type="match status" value="1"/>
</dbReference>
<dbReference type="EMBL" id="VFQE01000002">
    <property type="protein sequence ID" value="TQN37554.1"/>
    <property type="molecule type" value="Genomic_DNA"/>
</dbReference>
<feature type="transmembrane region" description="Helical" evidence="1">
    <location>
        <begin position="25"/>
        <end position="43"/>
    </location>
</feature>
<keyword evidence="1" id="KW-1133">Transmembrane helix</keyword>
<evidence type="ECO:0000313" key="3">
    <source>
        <dbReference type="Proteomes" id="UP000319865"/>
    </source>
</evidence>
<sequence length="326" mass="36616">MAGDSVERMGATGRQRSRPRASRRLVLPAAVLVCALVGTAWWWEGRERYAVDCLAVGAHVDDLGRDDRLETFREVDRLMGPLTMRRSFDPALPPSFAESDAAGDAVAGLHSFVSWKPPDGDHAGAAQGRYDDEIAAWARSVPRTGVYATAYHEPENDMTAAEFVALQRHLYRVVKDANETIRWGPVYMSYWWDPAEPSHYVGDPQAWWPGAEFADFAGLDWYGADPRPMTTSPNFLHWYEAMRPTGEPMVIPEYGQYVLPEAERPDQARQRARAEAIRADAAWIAEHPEIRVWLYWQDTGHQGDWAMTDEGSQRAWAAAALAGCRP</sequence>
<dbReference type="Gene3D" id="3.20.20.80">
    <property type="entry name" value="Glycosidases"/>
    <property type="match status" value="1"/>
</dbReference>
<gene>
    <name evidence="2" type="ORF">FHU33_4209</name>
</gene>
<evidence type="ECO:0008006" key="4">
    <source>
        <dbReference type="Google" id="ProtNLM"/>
    </source>
</evidence>
<dbReference type="Proteomes" id="UP000319865">
    <property type="component" value="Unassembled WGS sequence"/>
</dbReference>
<dbReference type="AlphaFoldDB" id="A0A543P0C9"/>
<protein>
    <recommendedName>
        <fullName evidence="4">GH26 domain-containing protein</fullName>
    </recommendedName>
</protein>
<keyword evidence="1" id="KW-0472">Membrane</keyword>
<organism evidence="2 3">
    <name type="scientific">Blastococcus colisei</name>
    <dbReference type="NCBI Taxonomy" id="1564162"/>
    <lineage>
        <taxon>Bacteria</taxon>
        <taxon>Bacillati</taxon>
        <taxon>Actinomycetota</taxon>
        <taxon>Actinomycetes</taxon>
        <taxon>Geodermatophilales</taxon>
        <taxon>Geodermatophilaceae</taxon>
        <taxon>Blastococcus</taxon>
    </lineage>
</organism>
<evidence type="ECO:0000256" key="1">
    <source>
        <dbReference type="SAM" id="Phobius"/>
    </source>
</evidence>
<reference evidence="2 3" key="1">
    <citation type="submission" date="2019-06" db="EMBL/GenBank/DDBJ databases">
        <title>Sequencing the genomes of 1000 actinobacteria strains.</title>
        <authorList>
            <person name="Klenk H.-P."/>
        </authorList>
    </citation>
    <scope>NUCLEOTIDE SEQUENCE [LARGE SCALE GENOMIC DNA]</scope>
    <source>
        <strain evidence="2 3">DSM 46837</strain>
    </source>
</reference>
<evidence type="ECO:0000313" key="2">
    <source>
        <dbReference type="EMBL" id="TQN37554.1"/>
    </source>
</evidence>
<dbReference type="InterPro" id="IPR017853">
    <property type="entry name" value="GH"/>
</dbReference>
<accession>A0A543P0C9</accession>
<comment type="caution">
    <text evidence="2">The sequence shown here is derived from an EMBL/GenBank/DDBJ whole genome shotgun (WGS) entry which is preliminary data.</text>
</comment>
<keyword evidence="1" id="KW-0812">Transmembrane</keyword>
<proteinExistence type="predicted"/>
<dbReference type="RefSeq" id="WP_142027507.1">
    <property type="nucleotide sequence ID" value="NZ_VFQE01000002.1"/>
</dbReference>
<name>A0A543P0C9_9ACTN</name>
<dbReference type="OrthoDB" id="976137at2"/>